<keyword evidence="3 8" id="KW-0223">Dioxygenase</keyword>
<keyword evidence="4 6" id="KW-0560">Oxidoreductase</keyword>
<dbReference type="SUPFAM" id="SSF51197">
    <property type="entry name" value="Clavaminate synthase-like"/>
    <property type="match status" value="1"/>
</dbReference>
<evidence type="ECO:0000259" key="7">
    <source>
        <dbReference type="PROSITE" id="PS51471"/>
    </source>
</evidence>
<dbReference type="Gene3D" id="3.60.130.10">
    <property type="entry name" value="Clavaminate synthase-like"/>
    <property type="match status" value="1"/>
</dbReference>
<dbReference type="GO" id="GO:0046872">
    <property type="term" value="F:metal ion binding"/>
    <property type="evidence" value="ECO:0007669"/>
    <property type="project" value="UniProtKB-KW"/>
</dbReference>
<reference evidence="8" key="1">
    <citation type="submission" date="2021-11" db="EMBL/GenBank/DDBJ databases">
        <title>Vibrio ZSDE26 sp. nov. and Vibrio ZSDZ34 sp. nov., isolated from coastal seawater in Qingdao.</title>
        <authorList>
            <person name="Zhang P."/>
        </authorList>
    </citation>
    <scope>NUCLEOTIDE SEQUENCE</scope>
    <source>
        <strain evidence="8">ZSDE26</strain>
    </source>
</reference>
<evidence type="ECO:0000256" key="3">
    <source>
        <dbReference type="ARBA" id="ARBA00022964"/>
    </source>
</evidence>
<dbReference type="PROSITE" id="PS51471">
    <property type="entry name" value="FE2OG_OXY"/>
    <property type="match status" value="1"/>
</dbReference>
<keyword evidence="5 6" id="KW-0408">Iron</keyword>
<organism evidence="8 9">
    <name type="scientific">Vibrio amylolyticus</name>
    <dbReference type="NCBI Taxonomy" id="2847292"/>
    <lineage>
        <taxon>Bacteria</taxon>
        <taxon>Pseudomonadati</taxon>
        <taxon>Pseudomonadota</taxon>
        <taxon>Gammaproteobacteria</taxon>
        <taxon>Vibrionales</taxon>
        <taxon>Vibrionaceae</taxon>
        <taxon>Vibrio</taxon>
    </lineage>
</organism>
<gene>
    <name evidence="8" type="ORF">KP803_11865</name>
</gene>
<evidence type="ECO:0000256" key="1">
    <source>
        <dbReference type="ARBA" id="ARBA00005896"/>
    </source>
</evidence>
<dbReference type="InterPro" id="IPR003819">
    <property type="entry name" value="TauD/TfdA-like"/>
</dbReference>
<dbReference type="InterPro" id="IPR051178">
    <property type="entry name" value="TfdA_dioxygenase"/>
</dbReference>
<evidence type="ECO:0000256" key="4">
    <source>
        <dbReference type="ARBA" id="ARBA00023002"/>
    </source>
</evidence>
<evidence type="ECO:0000313" key="8">
    <source>
        <dbReference type="EMBL" id="MCK6263967.1"/>
    </source>
</evidence>
<name>A0A9X1XIP9_9VIBR</name>
<evidence type="ECO:0000256" key="5">
    <source>
        <dbReference type="ARBA" id="ARBA00023004"/>
    </source>
</evidence>
<feature type="domain" description="Fe2OG dioxygenase" evidence="7">
    <location>
        <begin position="42"/>
        <end position="183"/>
    </location>
</feature>
<comment type="similarity">
    <text evidence="1">Belongs to the TfdA dioxygenase family.</text>
</comment>
<dbReference type="RefSeq" id="WP_248009046.1">
    <property type="nucleotide sequence ID" value="NZ_JAJHVV010000006.1"/>
</dbReference>
<dbReference type="PANTHER" id="PTHR43779">
    <property type="entry name" value="DIOXYGENASE RV0097-RELATED"/>
    <property type="match status" value="1"/>
</dbReference>
<dbReference type="Pfam" id="PF02668">
    <property type="entry name" value="TauD"/>
    <property type="match status" value="1"/>
</dbReference>
<dbReference type="PANTHER" id="PTHR43779:SF3">
    <property type="entry name" value="(3R)-3-[(CARBOXYMETHYL)AMINO]FATTY ACID OXYGENASE_DECARBOXYLASE"/>
    <property type="match status" value="1"/>
</dbReference>
<keyword evidence="9" id="KW-1185">Reference proteome</keyword>
<dbReference type="InterPro" id="IPR005123">
    <property type="entry name" value="Oxoglu/Fe-dep_dioxygenase_dom"/>
</dbReference>
<evidence type="ECO:0000256" key="2">
    <source>
        <dbReference type="ARBA" id="ARBA00022723"/>
    </source>
</evidence>
<evidence type="ECO:0000256" key="6">
    <source>
        <dbReference type="RuleBase" id="RU003682"/>
    </source>
</evidence>
<keyword evidence="2 6" id="KW-0479">Metal-binding</keyword>
<dbReference type="Proteomes" id="UP001139559">
    <property type="component" value="Unassembled WGS sequence"/>
</dbReference>
<dbReference type="AlphaFoldDB" id="A0A9X1XIP9"/>
<comment type="caution">
    <text evidence="8">The sequence shown here is derived from an EMBL/GenBank/DDBJ whole genome shotgun (WGS) entry which is preliminary data.</text>
</comment>
<proteinExistence type="inferred from homology"/>
<dbReference type="GO" id="GO:0016706">
    <property type="term" value="F:2-oxoglutarate-dependent dioxygenase activity"/>
    <property type="evidence" value="ECO:0007669"/>
    <property type="project" value="UniProtKB-ARBA"/>
</dbReference>
<accession>A0A9X1XIP9</accession>
<dbReference type="InterPro" id="IPR042098">
    <property type="entry name" value="TauD-like_sf"/>
</dbReference>
<dbReference type="EMBL" id="JAJHVV010000006">
    <property type="protein sequence ID" value="MCK6263967.1"/>
    <property type="molecule type" value="Genomic_DNA"/>
</dbReference>
<protein>
    <submittedName>
        <fullName evidence="8">TauD/TfdA family dioxygenase</fullName>
    </submittedName>
</protein>
<sequence>MIHRISLDELCAKTVSDFGVVCIDLDVPLSPVEFVQASKKLGSVVPFELSRYRPNEYPKEVTLIDNLGDGLTAAPPCFGEGWHQDSSFLPNAPEYTLLHALDVPSDGGETHFSDTRQGWSRLPEPLREVLRGYELTHAVRDSYRLVPKDVGRSLGELLHSLPHSSHRLVQNHPRVGETLFLSPLYTSRNLTEDQQVGYSTVYKEVLKDQVTHYWQPSQILAWDNRVVLHCASGYAGTQRRRLIRTMVQDIGEE</sequence>
<evidence type="ECO:0000313" key="9">
    <source>
        <dbReference type="Proteomes" id="UP001139559"/>
    </source>
</evidence>
<comment type="similarity">
    <text evidence="6">Belongs to the iron/ascorbate-dependent oxidoreductase family.</text>
</comment>